<dbReference type="InterPro" id="IPR013154">
    <property type="entry name" value="ADH-like_N"/>
</dbReference>
<dbReference type="InterPro" id="IPR013149">
    <property type="entry name" value="ADH-like_C"/>
</dbReference>
<dbReference type="InterPro" id="IPR037516">
    <property type="entry name" value="Tripartite_DENN"/>
</dbReference>
<evidence type="ECO:0000256" key="5">
    <source>
        <dbReference type="ARBA" id="ARBA00022490"/>
    </source>
</evidence>
<evidence type="ECO:0000256" key="7">
    <source>
        <dbReference type="ARBA" id="ARBA00022833"/>
    </source>
</evidence>
<evidence type="ECO:0000313" key="14">
    <source>
        <dbReference type="Proteomes" id="UP000685013"/>
    </source>
</evidence>
<dbReference type="GO" id="GO:0008270">
    <property type="term" value="F:zinc ion binding"/>
    <property type="evidence" value="ECO:0007669"/>
    <property type="project" value="InterPro"/>
</dbReference>
<dbReference type="CDD" id="cd08300">
    <property type="entry name" value="alcohol_DH_class_III"/>
    <property type="match status" value="1"/>
</dbReference>
<evidence type="ECO:0000259" key="12">
    <source>
        <dbReference type="PROSITE" id="PS50211"/>
    </source>
</evidence>
<feature type="domain" description="UDENN" evidence="12">
    <location>
        <begin position="535"/>
        <end position="1157"/>
    </location>
</feature>
<dbReference type="PANTHER" id="PTHR43880">
    <property type="entry name" value="ALCOHOL DEHYDROGENASE"/>
    <property type="match status" value="1"/>
</dbReference>
<dbReference type="PROSITE" id="PS50211">
    <property type="entry name" value="DENN"/>
    <property type="match status" value="1"/>
</dbReference>
<evidence type="ECO:0000313" key="13">
    <source>
        <dbReference type="EMBL" id="KAG6592848.1"/>
    </source>
</evidence>
<dbReference type="SMART" id="SM00799">
    <property type="entry name" value="DENN"/>
    <property type="match status" value="1"/>
</dbReference>
<sequence>MATRGQVITCKAAVAWEPNKPLVIEDVQVAPPQAGEVRVKILYTALCHTDAYTWSGKDPEGLFPCILGHEAAGIVESVGEGVTEVQPGDHVIPCYQAECRECKFCKSGKTNLCGKVRAATGVGVMMSDRQSRFSINGKPIFHFMGTSTFSQYTVVHDVSVAKIDPAAPLDKVCLLGCGVPTGLGAVWNTAKVEPGSNVAIFGLGTVGLAVAEGAKAAGASRIIGIDIDSKKFEIAKKFGATEFVNPKEHDKPIQQVIVDLTDGGVDYSFECIGNVNVMRSALECCHKGWGQSVIVGVAASGQEISTRPFQLVTGRVWKGTAFGGFKSRSQVPWLVEKYLKKEIKVDEYITHELTLEEINKAFDLMHGGDCLRMETKEDGELADERPPSPVWALQQFSEEAFRVAGEALNSVYHGGTGLQDAGMGHRRARSEIPNAKHRRSNSIQRLKSHVQKAWGWGRDTRDDDYAFYSFDPEIMANQKRQWYQFHSKTLDGVYQEPTSLFEHFIIAGLHPDTNLETVENAFARRKKWESQKRNAEMTDIRRLENRGPPVPLLEPQILFKYPPGKRLPMRMKDLSAFCFPAGVKAQLMERTPSLSDLNEIVYGQEHLKRDDLAFIFSLKVANNSTLYGVCLHVQEIVQRPPCILGISNSLSNSSGLCSRFLVSAPRCYCLLTRVPFFESHFEMLNSVIAQERLNRVTQFISEISLTDYVPSVSSSNHSANVDSPERESTSEWMASAIPIDSAVALTAAAAGLISDDEILTSSTKMSEPRSPESSTTSDTLDLSQLERSNGSCESGHLCAEGSFSSRHRALESLGSSEYLFSPVRSVASQDEDDDLFPNCEQEYSDDLIMEWARENKYDVLQIVCGYHSLPVPEWGCELLFQPLEHLQSIQYRRPAIASLGFCEKYLDSLNPIEVKTKLATAEETHALSMWTTATLCRALSLETVLQLVAGILLEKQVILVCPNLGLLSATVSSLVPMICPFQWQSLFLPVLPGKMFDLLDAPVPFIVGTLNRPTDVKMKTSNLVVVDVLKDQVKTCSLPTLPRHRELASELGPVHAKLANRSSIAKKHPVYRCNEYQTQYAAQFLNVMRQYMDSLCSNLRSHTITSVQSNNDRVSLLLKDSFIDSFASKDRPFIKLLVDTQLFSVLSDSRLSSFENGFGEVNASPTPKAEVETGEATGFGLFFISNHVLLTSRQARLSIDILIRCLREPRW</sequence>
<evidence type="ECO:0000256" key="1">
    <source>
        <dbReference type="ARBA" id="ARBA00001947"/>
    </source>
</evidence>
<evidence type="ECO:0000256" key="10">
    <source>
        <dbReference type="ARBA" id="ARBA00032767"/>
    </source>
</evidence>
<evidence type="ECO:0000256" key="4">
    <source>
        <dbReference type="ARBA" id="ARBA00020108"/>
    </source>
</evidence>
<name>A0AAV6N534_9ROSI</name>
<dbReference type="EMBL" id="JAGKQH010000008">
    <property type="protein sequence ID" value="KAG6592848.1"/>
    <property type="molecule type" value="Genomic_DNA"/>
</dbReference>
<keyword evidence="14" id="KW-1185">Reference proteome</keyword>
<feature type="compositionally biased region" description="Low complexity" evidence="11">
    <location>
        <begin position="771"/>
        <end position="782"/>
    </location>
</feature>
<keyword evidence="6" id="KW-0479">Metal-binding</keyword>
<comment type="subcellular location">
    <subcellularLocation>
        <location evidence="2">Cytoplasm</location>
    </subcellularLocation>
</comment>
<evidence type="ECO:0000256" key="3">
    <source>
        <dbReference type="ARBA" id="ARBA00011738"/>
    </source>
</evidence>
<dbReference type="GO" id="GO:0046294">
    <property type="term" value="P:formaldehyde catabolic process"/>
    <property type="evidence" value="ECO:0007669"/>
    <property type="project" value="InterPro"/>
</dbReference>
<comment type="caution">
    <text evidence="13">The sequence shown here is derived from an EMBL/GenBank/DDBJ whole genome shotgun (WGS) entry which is preliminary data.</text>
</comment>
<dbReference type="Pfam" id="PF02141">
    <property type="entry name" value="DENN"/>
    <property type="match status" value="1"/>
</dbReference>
<dbReference type="PANTHER" id="PTHR43880:SF58">
    <property type="entry name" value="ALCOHOL DEHYDROGENASE CLASS-3"/>
    <property type="match status" value="1"/>
</dbReference>
<evidence type="ECO:0000256" key="2">
    <source>
        <dbReference type="ARBA" id="ARBA00004496"/>
    </source>
</evidence>
<accession>A0AAV6N534</accession>
<dbReference type="NCBIfam" id="TIGR02818">
    <property type="entry name" value="adh_III_F_hyde"/>
    <property type="match status" value="1"/>
</dbReference>
<dbReference type="InterPro" id="IPR014183">
    <property type="entry name" value="ADH_3"/>
</dbReference>
<dbReference type="PROSITE" id="PS00059">
    <property type="entry name" value="ADH_ZINC"/>
    <property type="match status" value="1"/>
</dbReference>
<dbReference type="InterPro" id="IPR005113">
    <property type="entry name" value="uDENN_dom"/>
</dbReference>
<comment type="subunit">
    <text evidence="3">Homodimer.</text>
</comment>
<dbReference type="Proteomes" id="UP000685013">
    <property type="component" value="Chromosome 8"/>
</dbReference>
<evidence type="ECO:0000256" key="8">
    <source>
        <dbReference type="ARBA" id="ARBA00023002"/>
    </source>
</evidence>
<feature type="non-terminal residue" evidence="13">
    <location>
        <position position="1"/>
    </location>
</feature>
<dbReference type="GO" id="GO:0005829">
    <property type="term" value="C:cytosol"/>
    <property type="evidence" value="ECO:0007669"/>
    <property type="project" value="TreeGrafter"/>
</dbReference>
<dbReference type="Pfam" id="PF03456">
    <property type="entry name" value="uDENN"/>
    <property type="match status" value="1"/>
</dbReference>
<evidence type="ECO:0000256" key="6">
    <source>
        <dbReference type="ARBA" id="ARBA00022723"/>
    </source>
</evidence>
<dbReference type="GO" id="GO:0051903">
    <property type="term" value="F:S-(hydroxymethyl)glutathione dehydrogenase [NAD(P)+] activity"/>
    <property type="evidence" value="ECO:0007669"/>
    <property type="project" value="InterPro"/>
</dbReference>
<dbReference type="AlphaFoldDB" id="A0AAV6N534"/>
<dbReference type="Pfam" id="PF00107">
    <property type="entry name" value="ADH_zinc_N"/>
    <property type="match status" value="1"/>
</dbReference>
<dbReference type="InterPro" id="IPR002328">
    <property type="entry name" value="ADH_Zn_CS"/>
</dbReference>
<proteinExistence type="predicted"/>
<dbReference type="Pfam" id="PF08240">
    <property type="entry name" value="ADH_N"/>
    <property type="match status" value="1"/>
</dbReference>
<dbReference type="FunFam" id="3.40.50.720:FF:000003">
    <property type="entry name" value="S-(hydroxymethyl)glutathione dehydrogenase"/>
    <property type="match status" value="1"/>
</dbReference>
<evidence type="ECO:0000256" key="9">
    <source>
        <dbReference type="ARBA" id="ARBA00023027"/>
    </source>
</evidence>
<gene>
    <name evidence="13" type="primary">ADH2</name>
    <name evidence="13" type="ORF">SDJN03_12324</name>
</gene>
<keyword evidence="8" id="KW-0560">Oxidoreductase</keyword>
<keyword evidence="9" id="KW-0520">NAD</keyword>
<keyword evidence="7" id="KW-0862">Zinc</keyword>
<keyword evidence="5" id="KW-0963">Cytoplasm</keyword>
<comment type="cofactor">
    <cofactor evidence="1">
        <name>Zn(2+)</name>
        <dbReference type="ChEBI" id="CHEBI:29105"/>
    </cofactor>
</comment>
<dbReference type="InterPro" id="IPR001194">
    <property type="entry name" value="cDENN_dom"/>
</dbReference>
<organism evidence="13 14">
    <name type="scientific">Cucurbita argyrosperma subsp. sororia</name>
    <dbReference type="NCBI Taxonomy" id="37648"/>
    <lineage>
        <taxon>Eukaryota</taxon>
        <taxon>Viridiplantae</taxon>
        <taxon>Streptophyta</taxon>
        <taxon>Embryophyta</taxon>
        <taxon>Tracheophyta</taxon>
        <taxon>Spermatophyta</taxon>
        <taxon>Magnoliopsida</taxon>
        <taxon>eudicotyledons</taxon>
        <taxon>Gunneridae</taxon>
        <taxon>Pentapetalae</taxon>
        <taxon>rosids</taxon>
        <taxon>fabids</taxon>
        <taxon>Cucurbitales</taxon>
        <taxon>Cucurbitaceae</taxon>
        <taxon>Cucurbiteae</taxon>
        <taxon>Cucurbita</taxon>
    </lineage>
</organism>
<reference evidence="13 14" key="1">
    <citation type="journal article" date="2021" name="Hortic Res">
        <title>The domestication of Cucurbita argyrosperma as revealed by the genome of its wild relative.</title>
        <authorList>
            <person name="Barrera-Redondo J."/>
            <person name="Sanchez-de la Vega G."/>
            <person name="Aguirre-Liguori J.A."/>
            <person name="Castellanos-Morales G."/>
            <person name="Gutierrez-Guerrero Y.T."/>
            <person name="Aguirre-Dugua X."/>
            <person name="Aguirre-Planter E."/>
            <person name="Tenaillon M.I."/>
            <person name="Lira-Saade R."/>
            <person name="Eguiarte L.E."/>
        </authorList>
    </citation>
    <scope>NUCLEOTIDE SEQUENCE [LARGE SCALE GENOMIC DNA]</scope>
    <source>
        <strain evidence="13">JBR-2021</strain>
    </source>
</reference>
<dbReference type="FunFam" id="3.90.180.10:FF:000001">
    <property type="entry name" value="S-(hydroxymethyl)glutathione dehydrogenase"/>
    <property type="match status" value="1"/>
</dbReference>
<feature type="region of interest" description="Disordered" evidence="11">
    <location>
        <begin position="760"/>
        <end position="782"/>
    </location>
</feature>
<evidence type="ECO:0000256" key="11">
    <source>
        <dbReference type="SAM" id="MobiDB-lite"/>
    </source>
</evidence>
<protein>
    <recommendedName>
        <fullName evidence="4">Alcohol dehydrogenase class-3</fullName>
    </recommendedName>
    <alternativeName>
        <fullName evidence="10">S-(hydroxymethyl)glutathione dehydrogenase</fullName>
    </alternativeName>
</protein>